<sequence>MPKPFTSELSLDELAALPDSQIDTSDIPELDETFWRNSQTVEPEGTEQITLRVKKSVLQAFRNTGKGYQTRMNAALESYAQTLKK</sequence>
<organism evidence="1 2">
    <name type="scientific">Xaviernesmea rhizosphaerae</name>
    <dbReference type="NCBI Taxonomy" id="1672749"/>
    <lineage>
        <taxon>Bacteria</taxon>
        <taxon>Pseudomonadati</taxon>
        <taxon>Pseudomonadota</taxon>
        <taxon>Alphaproteobacteria</taxon>
        <taxon>Hyphomicrobiales</taxon>
        <taxon>Rhizobiaceae</taxon>
        <taxon>Rhizobium/Agrobacterium group</taxon>
        <taxon>Xaviernesmea</taxon>
    </lineage>
</organism>
<evidence type="ECO:0000313" key="2">
    <source>
        <dbReference type="Proteomes" id="UP000192652"/>
    </source>
</evidence>
<name>A0ABX3PIG0_9HYPH</name>
<comment type="caution">
    <text evidence="1">The sequence shown here is derived from an EMBL/GenBank/DDBJ whole genome shotgun (WGS) entry which is preliminary data.</text>
</comment>
<gene>
    <name evidence="1" type="ORF">BTR14_00070</name>
</gene>
<dbReference type="EMBL" id="MSPX01000001">
    <property type="protein sequence ID" value="OQP87931.1"/>
    <property type="molecule type" value="Genomic_DNA"/>
</dbReference>
<proteinExistence type="predicted"/>
<dbReference type="RefSeq" id="WP_081172821.1">
    <property type="nucleotide sequence ID" value="NZ_MSPX01000001.1"/>
</dbReference>
<dbReference type="Pfam" id="PF14384">
    <property type="entry name" value="BrnA_antitoxin"/>
    <property type="match status" value="1"/>
</dbReference>
<protein>
    <submittedName>
        <fullName evidence="1">3-oxoacyl-ACP synthase</fullName>
    </submittedName>
</protein>
<dbReference type="InterPro" id="IPR025528">
    <property type="entry name" value="BrnA_antitoxin"/>
</dbReference>
<evidence type="ECO:0000313" key="1">
    <source>
        <dbReference type="EMBL" id="OQP87931.1"/>
    </source>
</evidence>
<reference evidence="1 2" key="1">
    <citation type="journal article" date="2017" name="Antonie Van Leeuwenhoek">
        <title>Rhizobium rhizosphaerae sp. nov., a novel species isolated from rice rhizosphere.</title>
        <authorList>
            <person name="Zhao J.J."/>
            <person name="Zhang J."/>
            <person name="Zhang R.J."/>
            <person name="Zhang C.W."/>
            <person name="Yin H.Q."/>
            <person name="Zhang X.X."/>
        </authorList>
    </citation>
    <scope>NUCLEOTIDE SEQUENCE [LARGE SCALE GENOMIC DNA]</scope>
    <source>
        <strain evidence="1 2">RD15</strain>
    </source>
</reference>
<dbReference type="Proteomes" id="UP000192652">
    <property type="component" value="Unassembled WGS sequence"/>
</dbReference>
<keyword evidence="2" id="KW-1185">Reference proteome</keyword>
<accession>A0ABX3PIG0</accession>